<dbReference type="SMART" id="SM00028">
    <property type="entry name" value="TPR"/>
    <property type="match status" value="1"/>
</dbReference>
<dbReference type="InterPro" id="IPR019734">
    <property type="entry name" value="TPR_rpt"/>
</dbReference>
<dbReference type="GO" id="GO:0005634">
    <property type="term" value="C:nucleus"/>
    <property type="evidence" value="ECO:0007669"/>
    <property type="project" value="UniProtKB-SubCell"/>
</dbReference>
<reference evidence="9" key="1">
    <citation type="journal article" date="2023" name="Nat. Commun.">
        <title>Diploid and tetraploid genomes of Acorus and the evolution of monocots.</title>
        <authorList>
            <person name="Ma L."/>
            <person name="Liu K.W."/>
            <person name="Li Z."/>
            <person name="Hsiao Y.Y."/>
            <person name="Qi Y."/>
            <person name="Fu T."/>
            <person name="Tang G.D."/>
            <person name="Zhang D."/>
            <person name="Sun W.H."/>
            <person name="Liu D.K."/>
            <person name="Li Y."/>
            <person name="Chen G.Z."/>
            <person name="Liu X.D."/>
            <person name="Liao X.Y."/>
            <person name="Jiang Y.T."/>
            <person name="Yu X."/>
            <person name="Hao Y."/>
            <person name="Huang J."/>
            <person name="Zhao X.W."/>
            <person name="Ke S."/>
            <person name="Chen Y.Y."/>
            <person name="Wu W.L."/>
            <person name="Hsu J.L."/>
            <person name="Lin Y.F."/>
            <person name="Huang M.D."/>
            <person name="Li C.Y."/>
            <person name="Huang L."/>
            <person name="Wang Z.W."/>
            <person name="Zhao X."/>
            <person name="Zhong W.Y."/>
            <person name="Peng D.H."/>
            <person name="Ahmad S."/>
            <person name="Lan S."/>
            <person name="Zhang J.S."/>
            <person name="Tsai W.C."/>
            <person name="Van de Peer Y."/>
            <person name="Liu Z.J."/>
        </authorList>
    </citation>
    <scope>NUCLEOTIDE SEQUENCE</scope>
    <source>
        <strain evidence="9">CP</strain>
    </source>
</reference>
<gene>
    <name evidence="9" type="ORF">QJS10_CPA09g00739</name>
</gene>
<organism evidence="9 10">
    <name type="scientific">Acorus calamus</name>
    <name type="common">Sweet flag</name>
    <dbReference type="NCBI Taxonomy" id="4465"/>
    <lineage>
        <taxon>Eukaryota</taxon>
        <taxon>Viridiplantae</taxon>
        <taxon>Streptophyta</taxon>
        <taxon>Embryophyta</taxon>
        <taxon>Tracheophyta</taxon>
        <taxon>Spermatophyta</taxon>
        <taxon>Magnoliopsida</taxon>
        <taxon>Liliopsida</taxon>
        <taxon>Acoraceae</taxon>
        <taxon>Acorus</taxon>
    </lineage>
</organism>
<keyword evidence="3 7" id="KW-0802">TPR repeat</keyword>
<dbReference type="AlphaFoldDB" id="A0AAV9E6D3"/>
<evidence type="ECO:0000256" key="2">
    <source>
        <dbReference type="ARBA" id="ARBA00022737"/>
    </source>
</evidence>
<evidence type="ECO:0000256" key="7">
    <source>
        <dbReference type="PROSITE-ProRule" id="PRU00339"/>
    </source>
</evidence>
<dbReference type="Pfam" id="PF00515">
    <property type="entry name" value="TPR_1"/>
    <property type="match status" value="1"/>
</dbReference>
<keyword evidence="2" id="KW-0677">Repeat</keyword>
<keyword evidence="10" id="KW-1185">Reference proteome</keyword>
<keyword evidence="4" id="KW-0175">Coiled coil</keyword>
<evidence type="ECO:0000313" key="10">
    <source>
        <dbReference type="Proteomes" id="UP001180020"/>
    </source>
</evidence>
<evidence type="ECO:0000256" key="1">
    <source>
        <dbReference type="ARBA" id="ARBA00004123"/>
    </source>
</evidence>
<dbReference type="InterPro" id="IPR044961">
    <property type="entry name" value="MS5/SDI1"/>
</dbReference>
<dbReference type="EMBL" id="JAUJYO010000009">
    <property type="protein sequence ID" value="KAK1309025.1"/>
    <property type="molecule type" value="Genomic_DNA"/>
</dbReference>
<keyword evidence="5" id="KW-0539">Nucleus</keyword>
<dbReference type="Proteomes" id="UP001180020">
    <property type="component" value="Unassembled WGS sequence"/>
</dbReference>
<reference evidence="9" key="2">
    <citation type="submission" date="2023-06" db="EMBL/GenBank/DDBJ databases">
        <authorList>
            <person name="Ma L."/>
            <person name="Liu K.-W."/>
            <person name="Li Z."/>
            <person name="Hsiao Y.-Y."/>
            <person name="Qi Y."/>
            <person name="Fu T."/>
            <person name="Tang G."/>
            <person name="Zhang D."/>
            <person name="Sun W.-H."/>
            <person name="Liu D.-K."/>
            <person name="Li Y."/>
            <person name="Chen G.-Z."/>
            <person name="Liu X.-D."/>
            <person name="Liao X.-Y."/>
            <person name="Jiang Y.-T."/>
            <person name="Yu X."/>
            <person name="Hao Y."/>
            <person name="Huang J."/>
            <person name="Zhao X.-W."/>
            <person name="Ke S."/>
            <person name="Chen Y.-Y."/>
            <person name="Wu W.-L."/>
            <person name="Hsu J.-L."/>
            <person name="Lin Y.-F."/>
            <person name="Huang M.-D."/>
            <person name="Li C.-Y."/>
            <person name="Huang L."/>
            <person name="Wang Z.-W."/>
            <person name="Zhao X."/>
            <person name="Zhong W.-Y."/>
            <person name="Peng D.-H."/>
            <person name="Ahmad S."/>
            <person name="Lan S."/>
            <person name="Zhang J.-S."/>
            <person name="Tsai W.-C."/>
            <person name="Van De Peer Y."/>
            <person name="Liu Z.-J."/>
        </authorList>
    </citation>
    <scope>NUCLEOTIDE SEQUENCE</scope>
    <source>
        <strain evidence="9">CP</strain>
        <tissue evidence="9">Leaves</tissue>
    </source>
</reference>
<comment type="subcellular location">
    <subcellularLocation>
        <location evidence="1">Nucleus</location>
    </subcellularLocation>
</comment>
<sequence length="489" mass="53947">MKSTTKSKGTPDGAQKASAGDSPYVQAKRVQMVDKDLSKAVSLFWTAINNGDRVDSALKDMASVMKQLHRPEEAIEAIKSFRNLCSSQAQESLDNILLDLYKACDRIDDQIELMQYKLRMVNEGLAFGGLMSKQGRSQGKKVYISIDWEKSRLMGNLAWAYMQNGNYKDAEEYYRKSLSMEPDPNKQCNLAICLLQAGNVTEAKSLLQEIRPSTNISETESFKRASRLVAEFESRSVSASARVGEGEEDQEIQSFPTLAGKSSIAANMNCVMVQSPYRESGGSIGVKENSPLESEVYSNSEISAIGAALTELSVTKEEYDETPKPKPALDFLGCSSWKKSWADMVEEEEFLGGNNPNSKTVSGGEGYSDENLNLNIRTACSPQKYGSDRVHRKLDTHNVKADKDELRNPCHSLTINNSNDSAIWSGGPDHWLGGLWSLMSSLTGSPGNLNNLETVRNGGTVKHTNRLPVFQDITIQCSPWEPTALFCLL</sequence>
<evidence type="ECO:0000256" key="8">
    <source>
        <dbReference type="SAM" id="MobiDB-lite"/>
    </source>
</evidence>
<evidence type="ECO:0000256" key="4">
    <source>
        <dbReference type="ARBA" id="ARBA00023054"/>
    </source>
</evidence>
<dbReference type="PROSITE" id="PS50293">
    <property type="entry name" value="TPR_REGION"/>
    <property type="match status" value="1"/>
</dbReference>
<proteinExistence type="inferred from homology"/>
<dbReference type="Gene3D" id="1.25.40.10">
    <property type="entry name" value="Tetratricopeptide repeat domain"/>
    <property type="match status" value="1"/>
</dbReference>
<comment type="caution">
    <text evidence="9">The sequence shown here is derived from an EMBL/GenBank/DDBJ whole genome shotgun (WGS) entry which is preliminary data.</text>
</comment>
<feature type="repeat" description="TPR" evidence="7">
    <location>
        <begin position="151"/>
        <end position="184"/>
    </location>
</feature>
<evidence type="ECO:0000256" key="6">
    <source>
        <dbReference type="ARBA" id="ARBA00025750"/>
    </source>
</evidence>
<feature type="region of interest" description="Disordered" evidence="8">
    <location>
        <begin position="1"/>
        <end position="22"/>
    </location>
</feature>
<dbReference type="InterPro" id="IPR011990">
    <property type="entry name" value="TPR-like_helical_dom_sf"/>
</dbReference>
<dbReference type="PANTHER" id="PTHR36326">
    <property type="entry name" value="PROTEIN POLLENLESS 3-LIKE 2"/>
    <property type="match status" value="1"/>
</dbReference>
<name>A0AAV9E6D3_ACOCL</name>
<evidence type="ECO:0000256" key="5">
    <source>
        <dbReference type="ARBA" id="ARBA00023242"/>
    </source>
</evidence>
<evidence type="ECO:0000313" key="9">
    <source>
        <dbReference type="EMBL" id="KAK1309025.1"/>
    </source>
</evidence>
<protein>
    <submittedName>
        <fullName evidence="9">Uncharacterized protein</fullName>
    </submittedName>
</protein>
<evidence type="ECO:0000256" key="3">
    <source>
        <dbReference type="ARBA" id="ARBA00022803"/>
    </source>
</evidence>
<dbReference type="PROSITE" id="PS50005">
    <property type="entry name" value="TPR"/>
    <property type="match status" value="1"/>
</dbReference>
<dbReference type="PANTHER" id="PTHR36326:SF4">
    <property type="entry name" value="PROTEIN POLLENLESS 3-LIKE 1"/>
    <property type="match status" value="1"/>
</dbReference>
<accession>A0AAV9E6D3</accession>
<comment type="similarity">
    <text evidence="6">Belongs to the MS5 protein family.</text>
</comment>
<dbReference type="SUPFAM" id="SSF48452">
    <property type="entry name" value="TPR-like"/>
    <property type="match status" value="1"/>
</dbReference>